<feature type="region of interest" description="Disordered" evidence="1">
    <location>
        <begin position="1"/>
        <end position="68"/>
    </location>
</feature>
<dbReference type="OMA" id="YYDSEPS"/>
<evidence type="ECO:0000313" key="3">
    <source>
        <dbReference type="Proteomes" id="UP000193240"/>
    </source>
</evidence>
<feature type="compositionally biased region" description="Basic and acidic residues" evidence="1">
    <location>
        <begin position="7"/>
        <end position="16"/>
    </location>
</feature>
<dbReference type="AlphaFoldDB" id="A0A1Y2M902"/>
<feature type="compositionally biased region" description="Polar residues" evidence="1">
    <location>
        <begin position="38"/>
        <end position="53"/>
    </location>
</feature>
<evidence type="ECO:0000313" key="2">
    <source>
        <dbReference type="EMBL" id="OSS52491.1"/>
    </source>
</evidence>
<proteinExistence type="predicted"/>
<dbReference type="InParanoid" id="A0A1Y2M902"/>
<dbReference type="EMBL" id="KZ107839">
    <property type="protein sequence ID" value="OSS52491.1"/>
    <property type="molecule type" value="Genomic_DNA"/>
</dbReference>
<dbReference type="Proteomes" id="UP000193240">
    <property type="component" value="Unassembled WGS sequence"/>
</dbReference>
<organism evidence="2 3">
    <name type="scientific">Epicoccum nigrum</name>
    <name type="common">Soil fungus</name>
    <name type="synonym">Epicoccum purpurascens</name>
    <dbReference type="NCBI Taxonomy" id="105696"/>
    <lineage>
        <taxon>Eukaryota</taxon>
        <taxon>Fungi</taxon>
        <taxon>Dikarya</taxon>
        <taxon>Ascomycota</taxon>
        <taxon>Pezizomycotina</taxon>
        <taxon>Dothideomycetes</taxon>
        <taxon>Pleosporomycetidae</taxon>
        <taxon>Pleosporales</taxon>
        <taxon>Pleosporineae</taxon>
        <taxon>Didymellaceae</taxon>
        <taxon>Epicoccum</taxon>
    </lineage>
</organism>
<reference evidence="2 3" key="1">
    <citation type="journal article" date="2017" name="Genome Announc.">
        <title>Genome sequence of the saprophytic ascomycete Epicoccum nigrum ICMP 19927 strain isolated from New Zealand.</title>
        <authorList>
            <person name="Fokin M."/>
            <person name="Fleetwood D."/>
            <person name="Weir B.S."/>
            <person name="Villas-Boas S.G."/>
        </authorList>
    </citation>
    <scope>NUCLEOTIDE SEQUENCE [LARGE SCALE GENOMIC DNA]</scope>
    <source>
        <strain evidence="2 3">ICMP 19927</strain>
    </source>
</reference>
<gene>
    <name evidence="2" type="ORF">B5807_02451</name>
</gene>
<name>A0A1Y2M902_EPING</name>
<evidence type="ECO:0000256" key="1">
    <source>
        <dbReference type="SAM" id="MobiDB-lite"/>
    </source>
</evidence>
<keyword evidence="3" id="KW-1185">Reference proteome</keyword>
<sequence length="148" mass="16516">MGVIPENVREIEKRDPTTNLNEMHTDTNRTPPIYYDSEPSSQPPKHSNHQPPSKSKHMSQRSTGAPLSTIAAVLGSEYVDLDAQRRAERKKKTLRERWNDFRDRNFGGYEKPENAAGAASAAEWNVQGARAGGGLASPYRRKGKGKEK</sequence>
<accession>A0A1Y2M902</accession>
<protein>
    <submittedName>
        <fullName evidence="2">Uncharacterized protein</fullName>
    </submittedName>
</protein>